<comment type="subunit">
    <text evidence="2 11">Homodimer.</text>
</comment>
<evidence type="ECO:0000256" key="8">
    <source>
        <dbReference type="ARBA" id="ARBA00023006"/>
    </source>
</evidence>
<dbReference type="PANTHER" id="PTHR10953">
    <property type="entry name" value="UBIQUITIN-ACTIVATING ENZYME E1"/>
    <property type="match status" value="1"/>
</dbReference>
<dbReference type="InterPro" id="IPR006285">
    <property type="entry name" value="Atg7"/>
</dbReference>
<evidence type="ECO:0000256" key="4">
    <source>
        <dbReference type="ARBA" id="ARBA00022448"/>
    </source>
</evidence>
<evidence type="ECO:0000256" key="9">
    <source>
        <dbReference type="ARBA" id="ARBA00024930"/>
    </source>
</evidence>
<dbReference type="InterPro" id="IPR032197">
    <property type="entry name" value="Atg7_N"/>
</dbReference>
<dbReference type="InterPro" id="IPR045886">
    <property type="entry name" value="ThiF/MoeB/HesA"/>
</dbReference>
<gene>
    <name evidence="14" type="ORF">AC631_04255</name>
</gene>
<dbReference type="GO" id="GO:0006995">
    <property type="term" value="P:cellular response to nitrogen starvation"/>
    <property type="evidence" value="ECO:0007669"/>
    <property type="project" value="TreeGrafter"/>
</dbReference>
<evidence type="ECO:0000256" key="10">
    <source>
        <dbReference type="PIRSR" id="PIRSR606285-1"/>
    </source>
</evidence>
<keyword evidence="15" id="KW-1185">Reference proteome</keyword>
<dbReference type="GO" id="GO:0015031">
    <property type="term" value="P:protein transport"/>
    <property type="evidence" value="ECO:0007669"/>
    <property type="project" value="UniProtKB-UniRule"/>
</dbReference>
<proteinExistence type="inferred from homology"/>
<reference evidence="14 15" key="1">
    <citation type="submission" date="2015-11" db="EMBL/GenBank/DDBJ databases">
        <title>The genome of Debaryomyces fabryi.</title>
        <authorList>
            <person name="Tafer H."/>
            <person name="Lopandic K."/>
        </authorList>
    </citation>
    <scope>NUCLEOTIDE SEQUENCE [LARGE SCALE GENOMIC DNA]</scope>
    <source>
        <strain evidence="14 15">CBS 789</strain>
    </source>
</reference>
<comment type="similarity">
    <text evidence="1 11">Belongs to the ATG7 family.</text>
</comment>
<dbReference type="Gene3D" id="3.40.50.720">
    <property type="entry name" value="NAD(P)-binding Rossmann-like Domain"/>
    <property type="match status" value="1"/>
</dbReference>
<dbReference type="Proteomes" id="UP000054251">
    <property type="component" value="Unassembled WGS sequence"/>
</dbReference>
<protein>
    <recommendedName>
        <fullName evidence="3 11">Ubiquitin-like modifier-activating enzyme ATG7</fullName>
    </recommendedName>
    <alternativeName>
        <fullName evidence="11">Autophagy-related protein 7</fullName>
    </alternativeName>
</protein>
<dbReference type="GO" id="GO:0019779">
    <property type="term" value="F:Atg8 activating enzyme activity"/>
    <property type="evidence" value="ECO:0007669"/>
    <property type="project" value="TreeGrafter"/>
</dbReference>
<dbReference type="PANTHER" id="PTHR10953:SF3">
    <property type="entry name" value="UBIQUITIN-LIKE MODIFIER-ACTIVATING ENZYME ATG7"/>
    <property type="match status" value="1"/>
</dbReference>
<evidence type="ECO:0000256" key="6">
    <source>
        <dbReference type="ARBA" id="ARBA00022786"/>
    </source>
</evidence>
<dbReference type="InterPro" id="IPR042522">
    <property type="entry name" value="Atg7_N_1"/>
</dbReference>
<comment type="subcellular location">
    <subcellularLocation>
        <location evidence="11">Cytoplasm</location>
    </subcellularLocation>
    <subcellularLocation>
        <location evidence="11">Preautophagosomal structure</location>
    </subcellularLocation>
</comment>
<sequence length="651" mass="74570">MSNVSTTTENKHLKFTPIQSFVESSFFTKLSELKLNEFKLDSTKKQIKGFSTHPRRLNKFNDHPTINFDYSSFDKGLNVDDSNISWKGYVYNVNTIEEFKDIDKQATLKRWGTEIFDKIKDSSADLGYECINKVHLLAFCDLKKYKFYYWFAFPTLHSPWNIIRSEEDIVESFIPSIKDFVDTSKFVQFFQIGDGNMIERILDFQDNKVFVFIDTCLSQECAPSVQLKNYLYILAHKGFEEIDLIIYRNNGSSFFWKLQLDKNKFTINEVPKILGWERLSSGKFGPRLADLGSLIDPQELAKQAVDLNLKLMKWRIAPNLDLNLIKNQRVLLLGAGTLGSYVSRALMGWGVRNITFVDNGRISYSNPVRQPLFSFKDCYSDEGQGEWKAIRAANMLKEIFPDVQSKGYNLEVPMIGHPVNDEQKQKSNFDKLSDLFDDHDIVFLLMDSREARWLPTVLGLAKDKIVLNAALGFDSYLVMRHGNISQESNDHLRLGCYFCNDVVAPNDSLSDRTLDQMCTVTRPGVALMASSLVVELLVSILQHPRKQYAEPGPANSSILGEVPHQIRGFLHNYTQNKLQTPNYKHCSACSKYVIDKLNELGWVFVKNCLNDVAYLEETCGLLKVQQEADLASSELLKDLELSDDDDSEWLD</sequence>
<dbReference type="GeneID" id="26841264"/>
<dbReference type="InterPro" id="IPR035985">
    <property type="entry name" value="Ubiquitin-activating_enz"/>
</dbReference>
<evidence type="ECO:0000256" key="11">
    <source>
        <dbReference type="RuleBase" id="RU366022"/>
    </source>
</evidence>
<feature type="domain" description="THIF-type NAD/FAD binding fold" evidence="12">
    <location>
        <begin position="314"/>
        <end position="549"/>
    </location>
</feature>
<dbReference type="FunFam" id="3.40.50.720:FF:000243">
    <property type="entry name" value="Ubiquitin-like modifier-activating enzyme ATG7"/>
    <property type="match status" value="1"/>
</dbReference>
<evidence type="ECO:0000256" key="7">
    <source>
        <dbReference type="ARBA" id="ARBA00022927"/>
    </source>
</evidence>
<comment type="caution">
    <text evidence="14">The sequence shown here is derived from an EMBL/GenBank/DDBJ whole genome shotgun (WGS) entry which is preliminary data.</text>
</comment>
<dbReference type="Gene3D" id="3.40.140.100">
    <property type="entry name" value="Ubiquitin-like modifier-activating enzyme ATG7 C-terminal domain"/>
    <property type="match status" value="1"/>
</dbReference>
<dbReference type="NCBIfam" id="TIGR01381">
    <property type="entry name" value="E1_like_apg7"/>
    <property type="match status" value="1"/>
</dbReference>
<feature type="active site" description="Glycyl thioester intermediate" evidence="10">
    <location>
        <position position="518"/>
    </location>
</feature>
<dbReference type="GO" id="GO:0000407">
    <property type="term" value="C:phagophore assembly site"/>
    <property type="evidence" value="ECO:0007669"/>
    <property type="project" value="UniProtKB-SubCell"/>
</dbReference>
<dbReference type="GO" id="GO:0032446">
    <property type="term" value="P:protein modification by small protein conjugation"/>
    <property type="evidence" value="ECO:0007669"/>
    <property type="project" value="TreeGrafter"/>
</dbReference>
<dbReference type="Gene3D" id="3.40.140.70">
    <property type="entry name" value="Ubiquitin-like modifier-activating enzyme ATG7 N-terminal domain"/>
    <property type="match status" value="1"/>
</dbReference>
<dbReference type="InterPro" id="IPR000594">
    <property type="entry name" value="ThiF_NAD_FAD-bd"/>
</dbReference>
<feature type="domain" description="Ubiquitin-like modifier-activating enzyme Atg7 N-terminal" evidence="13">
    <location>
        <begin position="13"/>
        <end position="294"/>
    </location>
</feature>
<dbReference type="EMBL" id="LMYN01000109">
    <property type="protein sequence ID" value="KRZ99997.1"/>
    <property type="molecule type" value="Genomic_DNA"/>
</dbReference>
<evidence type="ECO:0000259" key="12">
    <source>
        <dbReference type="Pfam" id="PF00899"/>
    </source>
</evidence>
<keyword evidence="5 11" id="KW-0963">Cytoplasm</keyword>
<evidence type="ECO:0000256" key="3">
    <source>
        <dbReference type="ARBA" id="ARBA00017647"/>
    </source>
</evidence>
<evidence type="ECO:0000259" key="13">
    <source>
        <dbReference type="Pfam" id="PF16420"/>
    </source>
</evidence>
<dbReference type="GO" id="GO:0034727">
    <property type="term" value="P:piecemeal microautophagy of the nucleus"/>
    <property type="evidence" value="ECO:0007669"/>
    <property type="project" value="TreeGrafter"/>
</dbReference>
<dbReference type="Pfam" id="PF00899">
    <property type="entry name" value="ThiF"/>
    <property type="match status" value="1"/>
</dbReference>
<evidence type="ECO:0000256" key="5">
    <source>
        <dbReference type="ARBA" id="ARBA00022490"/>
    </source>
</evidence>
<dbReference type="Pfam" id="PF16420">
    <property type="entry name" value="ATG7_N"/>
    <property type="match status" value="1"/>
</dbReference>
<dbReference type="SUPFAM" id="SSF69572">
    <property type="entry name" value="Activating enzymes of the ubiquitin-like proteins"/>
    <property type="match status" value="1"/>
</dbReference>
<dbReference type="GO" id="GO:0000045">
    <property type="term" value="P:autophagosome assembly"/>
    <property type="evidence" value="ECO:0007669"/>
    <property type="project" value="TreeGrafter"/>
</dbReference>
<evidence type="ECO:0000256" key="2">
    <source>
        <dbReference type="ARBA" id="ARBA00011738"/>
    </source>
</evidence>
<comment type="function">
    <text evidence="9">E1-like activating enzyme involved in the 2 ubiquitin-like systems required for cytoplasm to vacuole transport (Cvt) and autophagy. Activates ATG12 for its conjugation with ATG5 and ATG8 for its conjugation with phosphatidylethanolamine. Both systems are needed for the ATG8 association to Cvt vesicles and autophagosomes membranes. Autophagy is essential for maintenance of amino acid levels and protein synthesis under nitrogen starvation. Required for selective autophagic degradation of the nucleus (nucleophagy) as well as for mitophagy which contributes to regulate mitochondrial quantity and quality by eliminating the mitochondria to a basal level to fulfill cellular energy requirements and preventing excess ROS production. Plays a role in the regulation of filamentous growth and chronological longevity.</text>
</comment>
<name>A0A0V1PUS0_9ASCO</name>
<evidence type="ECO:0000256" key="1">
    <source>
        <dbReference type="ARBA" id="ARBA00010931"/>
    </source>
</evidence>
<dbReference type="RefSeq" id="XP_015466100.1">
    <property type="nucleotide sequence ID" value="XM_015613084.1"/>
</dbReference>
<evidence type="ECO:0000313" key="14">
    <source>
        <dbReference type="EMBL" id="KRZ99997.1"/>
    </source>
</evidence>
<keyword evidence="6 11" id="KW-0833">Ubl conjugation pathway</keyword>
<keyword evidence="4 11" id="KW-0813">Transport</keyword>
<dbReference type="InterPro" id="IPR042523">
    <property type="entry name" value="Atg7_N_2"/>
</dbReference>
<dbReference type="AlphaFoldDB" id="A0A0V1PUS0"/>
<dbReference type="OrthoDB" id="338614at2759"/>
<dbReference type="GO" id="GO:0000422">
    <property type="term" value="P:autophagy of mitochondrion"/>
    <property type="evidence" value="ECO:0007669"/>
    <property type="project" value="TreeGrafter"/>
</dbReference>
<accession>A0A0V1PUS0</accession>
<organism evidence="14 15">
    <name type="scientific">Debaryomyces fabryi</name>
    <dbReference type="NCBI Taxonomy" id="58627"/>
    <lineage>
        <taxon>Eukaryota</taxon>
        <taxon>Fungi</taxon>
        <taxon>Dikarya</taxon>
        <taxon>Ascomycota</taxon>
        <taxon>Saccharomycotina</taxon>
        <taxon>Pichiomycetes</taxon>
        <taxon>Debaryomycetaceae</taxon>
        <taxon>Debaryomyces</taxon>
    </lineage>
</organism>
<dbReference type="GO" id="GO:0019778">
    <property type="term" value="F:Atg12 activating enzyme activity"/>
    <property type="evidence" value="ECO:0007669"/>
    <property type="project" value="TreeGrafter"/>
</dbReference>
<keyword evidence="7 11" id="KW-0653">Protein transport</keyword>
<keyword evidence="8 11" id="KW-0072">Autophagy</keyword>
<evidence type="ECO:0000313" key="15">
    <source>
        <dbReference type="Proteomes" id="UP000054251"/>
    </source>
</evidence>